<dbReference type="Proteomes" id="UP000224634">
    <property type="component" value="Unassembled WGS sequence"/>
</dbReference>
<evidence type="ECO:0000313" key="3">
    <source>
        <dbReference type="Proteomes" id="UP000224634"/>
    </source>
</evidence>
<evidence type="ECO:0000313" key="2">
    <source>
        <dbReference type="EMBL" id="PGH11732.1"/>
    </source>
</evidence>
<dbReference type="AlphaFoldDB" id="A0A2B7XSW7"/>
<comment type="caution">
    <text evidence="2">The sequence shown here is derived from an EMBL/GenBank/DDBJ whole genome shotgun (WGS) entry which is preliminary data.</text>
</comment>
<feature type="region of interest" description="Disordered" evidence="1">
    <location>
        <begin position="179"/>
        <end position="204"/>
    </location>
</feature>
<organism evidence="2 3">
    <name type="scientific">Polytolypa hystricis (strain UAMH7299)</name>
    <dbReference type="NCBI Taxonomy" id="1447883"/>
    <lineage>
        <taxon>Eukaryota</taxon>
        <taxon>Fungi</taxon>
        <taxon>Dikarya</taxon>
        <taxon>Ascomycota</taxon>
        <taxon>Pezizomycotina</taxon>
        <taxon>Eurotiomycetes</taxon>
        <taxon>Eurotiomycetidae</taxon>
        <taxon>Onygenales</taxon>
        <taxon>Onygenales incertae sedis</taxon>
        <taxon>Polytolypa</taxon>
    </lineage>
</organism>
<protein>
    <submittedName>
        <fullName evidence="2">Uncharacterized protein</fullName>
    </submittedName>
</protein>
<name>A0A2B7XSW7_POLH7</name>
<gene>
    <name evidence="2" type="ORF">AJ80_06993</name>
</gene>
<accession>A0A2B7XSW7</accession>
<feature type="compositionally biased region" description="Polar residues" evidence="1">
    <location>
        <begin position="195"/>
        <end position="204"/>
    </location>
</feature>
<proteinExistence type="predicted"/>
<keyword evidence="3" id="KW-1185">Reference proteome</keyword>
<dbReference type="EMBL" id="PDNA01000128">
    <property type="protein sequence ID" value="PGH11732.1"/>
    <property type="molecule type" value="Genomic_DNA"/>
</dbReference>
<evidence type="ECO:0000256" key="1">
    <source>
        <dbReference type="SAM" id="MobiDB-lite"/>
    </source>
</evidence>
<sequence length="204" mass="23094">MAVASFSQSINALSDFPLDEDVAGLDLEPRYFSPFPREALKESSCTPSFHDFEHSSKFILDDNPGGAYYDRRGLAQEIVSHRGVITRDPPSRSSKWKLTGPDPFCYPGARYTEILRTGEHKWLASHVFDLLLTSTVFFRFLFQFYDFMVDDHEDLMNMFVRWLMATAQGDTTLPSRLPLPAEVSSNHDRRDGEGLQSQSTSVGA</sequence>
<reference evidence="2 3" key="1">
    <citation type="submission" date="2017-10" db="EMBL/GenBank/DDBJ databases">
        <title>Comparative genomics in systemic dimorphic fungi from Ajellomycetaceae.</title>
        <authorList>
            <person name="Munoz J.F."/>
            <person name="Mcewen J.G."/>
            <person name="Clay O.K."/>
            <person name="Cuomo C.A."/>
        </authorList>
    </citation>
    <scope>NUCLEOTIDE SEQUENCE [LARGE SCALE GENOMIC DNA]</scope>
    <source>
        <strain evidence="2 3">UAMH7299</strain>
    </source>
</reference>